<dbReference type="Gene3D" id="2.60.40.1120">
    <property type="entry name" value="Carboxypeptidase-like, regulatory domain"/>
    <property type="match status" value="1"/>
</dbReference>
<accession>I5BSG0</accession>
<dbReference type="InterPro" id="IPR008969">
    <property type="entry name" value="CarboxyPept-like_regulatory"/>
</dbReference>
<dbReference type="PATRIC" id="fig|1189621.3.peg.4091"/>
<sequence length="176" mass="20009">MKTWSKSFWGWLLGISFLMISHAEAQVVIQGTVTDEETGAPLRSVSVSVTNYTDEVILAFTNTNADGQFQLTVPEELEFFTLAFRKMGYQPLKRDLLLAEVERKELTLDFQLSPAALELEEVVVESRRPPIIVKSDTILFDIQHYERRDDQNLEDILKRIPGFKVQAGVSWSIMGA</sequence>
<proteinExistence type="predicted"/>
<keyword evidence="2" id="KW-0675">Receptor</keyword>
<organism evidence="2 3">
    <name type="scientific">Nitritalea halalkaliphila LW7</name>
    <dbReference type="NCBI Taxonomy" id="1189621"/>
    <lineage>
        <taxon>Bacteria</taxon>
        <taxon>Pseudomonadati</taxon>
        <taxon>Bacteroidota</taxon>
        <taxon>Cytophagia</taxon>
        <taxon>Cytophagales</taxon>
        <taxon>Cyclobacteriaceae</taxon>
        <taxon>Nitritalea</taxon>
    </lineage>
</organism>
<keyword evidence="1" id="KW-0732">Signal</keyword>
<name>I5BSG0_9BACT</name>
<dbReference type="Pfam" id="PF13715">
    <property type="entry name" value="CarbopepD_reg_2"/>
    <property type="match status" value="1"/>
</dbReference>
<protein>
    <submittedName>
        <fullName evidence="2">TonB-dependent outer membrane receptor</fullName>
    </submittedName>
</protein>
<comment type="caution">
    <text evidence="2">The sequence shown here is derived from an EMBL/GenBank/DDBJ whole genome shotgun (WGS) entry which is preliminary data.</text>
</comment>
<dbReference type="SUPFAM" id="SSF49464">
    <property type="entry name" value="Carboxypeptidase regulatory domain-like"/>
    <property type="match status" value="1"/>
</dbReference>
<dbReference type="OrthoDB" id="603275at2"/>
<dbReference type="AlphaFoldDB" id="I5BSG0"/>
<dbReference type="EMBL" id="AJYA01000083">
    <property type="protein sequence ID" value="EIM72512.1"/>
    <property type="molecule type" value="Genomic_DNA"/>
</dbReference>
<evidence type="ECO:0000256" key="1">
    <source>
        <dbReference type="SAM" id="SignalP"/>
    </source>
</evidence>
<feature type="signal peptide" evidence="1">
    <location>
        <begin position="1"/>
        <end position="25"/>
    </location>
</feature>
<reference evidence="2 3" key="1">
    <citation type="submission" date="2012-05" db="EMBL/GenBank/DDBJ databases">
        <title>Genome sequence of Nitritalea halalkaliphila LW7.</title>
        <authorList>
            <person name="Jangir P.K."/>
            <person name="Singh A."/>
            <person name="Shivaji S."/>
            <person name="Sharma R."/>
        </authorList>
    </citation>
    <scope>NUCLEOTIDE SEQUENCE [LARGE SCALE GENOMIC DNA]</scope>
    <source>
        <strain evidence="2 3">LW7</strain>
    </source>
</reference>
<feature type="chain" id="PRO_5003699821" evidence="1">
    <location>
        <begin position="26"/>
        <end position="176"/>
    </location>
</feature>
<dbReference type="RefSeq" id="WP_009057587.1">
    <property type="nucleotide sequence ID" value="NZ_AJYA01000083.1"/>
</dbReference>
<gene>
    <name evidence="2" type="ORF">A3SI_19696</name>
</gene>
<dbReference type="STRING" id="1189621.A3SI_19696"/>
<dbReference type="Proteomes" id="UP000005551">
    <property type="component" value="Unassembled WGS sequence"/>
</dbReference>
<evidence type="ECO:0000313" key="3">
    <source>
        <dbReference type="Proteomes" id="UP000005551"/>
    </source>
</evidence>
<evidence type="ECO:0000313" key="2">
    <source>
        <dbReference type="EMBL" id="EIM72512.1"/>
    </source>
</evidence>
<keyword evidence="3" id="KW-1185">Reference proteome</keyword>